<evidence type="ECO:0000313" key="3">
    <source>
        <dbReference type="Proteomes" id="UP000243540"/>
    </source>
</evidence>
<dbReference type="RefSeq" id="WP_086105820.1">
    <property type="nucleotide sequence ID" value="NZ_NEKB01000001.1"/>
</dbReference>
<accession>A0A1Y2T094</accession>
<keyword evidence="1" id="KW-1133">Transmembrane helix</keyword>
<dbReference type="OrthoDB" id="3243284at2"/>
<gene>
    <name evidence="2" type="ORF">B9T39_00285</name>
</gene>
<dbReference type="AlphaFoldDB" id="A0A1Y2T094"/>
<organism evidence="2 3">
    <name type="scientific">Alloscardovia macacae</name>
    <dbReference type="NCBI Taxonomy" id="1160091"/>
    <lineage>
        <taxon>Bacteria</taxon>
        <taxon>Bacillati</taxon>
        <taxon>Actinomycetota</taxon>
        <taxon>Actinomycetes</taxon>
        <taxon>Bifidobacteriales</taxon>
        <taxon>Bifidobacteriaceae</taxon>
        <taxon>Alloscardovia</taxon>
    </lineage>
</organism>
<dbReference type="STRING" id="1160091.B9T39_00285"/>
<protein>
    <submittedName>
        <fullName evidence="2">Uncharacterized protein</fullName>
    </submittedName>
</protein>
<evidence type="ECO:0000256" key="1">
    <source>
        <dbReference type="SAM" id="Phobius"/>
    </source>
</evidence>
<proteinExistence type="predicted"/>
<keyword evidence="1" id="KW-0812">Transmembrane</keyword>
<feature type="transmembrane region" description="Helical" evidence="1">
    <location>
        <begin position="6"/>
        <end position="26"/>
    </location>
</feature>
<dbReference type="Proteomes" id="UP000243540">
    <property type="component" value="Unassembled WGS sequence"/>
</dbReference>
<sequence length="135" mass="15548">MVPVWVWVLLWIFLFGNFAYGVYYVFRHGLDAVAKAGQTESQIAEVLSQLSDSELDTARKAADEDPTPFFARPLTDAADRYTRTREAVEKRHLRKASRHDDALKRWDGYSQEELESIAGRIEHTAESSDERAHYE</sequence>
<comment type="caution">
    <text evidence="2">The sequence shown here is derived from an EMBL/GenBank/DDBJ whole genome shotgun (WGS) entry which is preliminary data.</text>
</comment>
<reference evidence="2 3" key="1">
    <citation type="submission" date="2017-04" db="EMBL/GenBank/DDBJ databases">
        <title>Draft genome sequences of Alloscardovia macacae UMA81211 and UMA81212 isolated from the feces of a rhesus macaque (Macaca mulatta).</title>
        <authorList>
            <person name="Albert K."/>
            <person name="Sela D.A."/>
        </authorList>
    </citation>
    <scope>NUCLEOTIDE SEQUENCE [LARGE SCALE GENOMIC DNA]</scope>
    <source>
        <strain evidence="2 3">UMA81212</strain>
    </source>
</reference>
<name>A0A1Y2T094_9BIFI</name>
<dbReference type="EMBL" id="NEKC01000001">
    <property type="protein sequence ID" value="OTA30180.1"/>
    <property type="molecule type" value="Genomic_DNA"/>
</dbReference>
<keyword evidence="1" id="KW-0472">Membrane</keyword>
<evidence type="ECO:0000313" key="2">
    <source>
        <dbReference type="EMBL" id="OTA30180.1"/>
    </source>
</evidence>